<reference evidence="1" key="2">
    <citation type="submission" date="2023-06" db="EMBL/GenBank/DDBJ databases">
        <authorList>
            <consortium name="Lawrence Berkeley National Laboratory"/>
            <person name="Haridas S."/>
            <person name="Hensen N."/>
            <person name="Bonometti L."/>
            <person name="Westerberg I."/>
            <person name="Brannstrom I.O."/>
            <person name="Guillou S."/>
            <person name="Cros-Aarteil S."/>
            <person name="Calhoun S."/>
            <person name="Kuo A."/>
            <person name="Mondo S."/>
            <person name="Pangilinan J."/>
            <person name="Riley R."/>
            <person name="Labutti K."/>
            <person name="Andreopoulos B."/>
            <person name="Lipzen A."/>
            <person name="Chen C."/>
            <person name="Yanf M."/>
            <person name="Daum C."/>
            <person name="Ng V."/>
            <person name="Clum A."/>
            <person name="Steindorff A."/>
            <person name="Ohm R."/>
            <person name="Martin F."/>
            <person name="Silar P."/>
            <person name="Natvig D."/>
            <person name="Lalanne C."/>
            <person name="Gautier V."/>
            <person name="Ament-Velasquez S.L."/>
            <person name="Kruys A."/>
            <person name="Hutchinson M.I."/>
            <person name="Powell A.J."/>
            <person name="Barry K."/>
            <person name="Miller A.N."/>
            <person name="Grigoriev I.V."/>
            <person name="Debuchy R."/>
            <person name="Gladieux P."/>
            <person name="Thoren M.H."/>
            <person name="Johannesson H."/>
        </authorList>
    </citation>
    <scope>NUCLEOTIDE SEQUENCE</scope>
    <source>
        <strain evidence="1">CBS 560.94</strain>
    </source>
</reference>
<keyword evidence="2" id="KW-1185">Reference proteome</keyword>
<dbReference type="EMBL" id="JAUEPP010000010">
    <property type="protein sequence ID" value="KAK3334477.1"/>
    <property type="molecule type" value="Genomic_DNA"/>
</dbReference>
<evidence type="ECO:0000313" key="2">
    <source>
        <dbReference type="Proteomes" id="UP001278500"/>
    </source>
</evidence>
<feature type="non-terminal residue" evidence="1">
    <location>
        <position position="78"/>
    </location>
</feature>
<dbReference type="RefSeq" id="XP_062676643.1">
    <property type="nucleotide sequence ID" value="XM_062823717.1"/>
</dbReference>
<organism evidence="1 2">
    <name type="scientific">Neurospora tetraspora</name>
    <dbReference type="NCBI Taxonomy" id="94610"/>
    <lineage>
        <taxon>Eukaryota</taxon>
        <taxon>Fungi</taxon>
        <taxon>Dikarya</taxon>
        <taxon>Ascomycota</taxon>
        <taxon>Pezizomycotina</taxon>
        <taxon>Sordariomycetes</taxon>
        <taxon>Sordariomycetidae</taxon>
        <taxon>Sordariales</taxon>
        <taxon>Sordariaceae</taxon>
        <taxon>Neurospora</taxon>
    </lineage>
</organism>
<gene>
    <name evidence="1" type="ORF">B0H65DRAFT_387340</name>
</gene>
<reference evidence="1" key="1">
    <citation type="journal article" date="2023" name="Mol. Phylogenet. Evol.">
        <title>Genome-scale phylogeny and comparative genomics of the fungal order Sordariales.</title>
        <authorList>
            <person name="Hensen N."/>
            <person name="Bonometti L."/>
            <person name="Westerberg I."/>
            <person name="Brannstrom I.O."/>
            <person name="Guillou S."/>
            <person name="Cros-Aarteil S."/>
            <person name="Calhoun S."/>
            <person name="Haridas S."/>
            <person name="Kuo A."/>
            <person name="Mondo S."/>
            <person name="Pangilinan J."/>
            <person name="Riley R."/>
            <person name="LaButti K."/>
            <person name="Andreopoulos B."/>
            <person name="Lipzen A."/>
            <person name="Chen C."/>
            <person name="Yan M."/>
            <person name="Daum C."/>
            <person name="Ng V."/>
            <person name="Clum A."/>
            <person name="Steindorff A."/>
            <person name="Ohm R.A."/>
            <person name="Martin F."/>
            <person name="Silar P."/>
            <person name="Natvig D.O."/>
            <person name="Lalanne C."/>
            <person name="Gautier V."/>
            <person name="Ament-Velasquez S.L."/>
            <person name="Kruys A."/>
            <person name="Hutchinson M.I."/>
            <person name="Powell A.J."/>
            <person name="Barry K."/>
            <person name="Miller A.N."/>
            <person name="Grigoriev I.V."/>
            <person name="Debuchy R."/>
            <person name="Gladieux P."/>
            <person name="Hiltunen Thoren M."/>
            <person name="Johannesson H."/>
        </authorList>
    </citation>
    <scope>NUCLEOTIDE SEQUENCE</scope>
    <source>
        <strain evidence="1">CBS 560.94</strain>
    </source>
</reference>
<dbReference type="Proteomes" id="UP001278500">
    <property type="component" value="Unassembled WGS sequence"/>
</dbReference>
<proteinExistence type="predicted"/>
<evidence type="ECO:0000313" key="1">
    <source>
        <dbReference type="EMBL" id="KAK3334477.1"/>
    </source>
</evidence>
<name>A0AAE0J020_9PEZI</name>
<dbReference type="AlphaFoldDB" id="A0AAE0J020"/>
<dbReference type="GeneID" id="87860871"/>
<comment type="caution">
    <text evidence="1">The sequence shown here is derived from an EMBL/GenBank/DDBJ whole genome shotgun (WGS) entry which is preliminary data.</text>
</comment>
<sequence length="78" mass="9349">MANTADLSPIWRSLPYDLVQEIINHFTDDVIASCDYGDDHADGQMLDPGFPGRVYRYWQTFRQDRLFKSQRRRLERHF</sequence>
<protein>
    <submittedName>
        <fullName evidence="1">Uncharacterized protein</fullName>
    </submittedName>
</protein>
<accession>A0AAE0J020</accession>